<dbReference type="PANTHER" id="PTHR34385">
    <property type="entry name" value="D-ALANYL-D-ALANINE CARBOXYPEPTIDASE"/>
    <property type="match status" value="1"/>
</dbReference>
<dbReference type="Pfam" id="PF02557">
    <property type="entry name" value="VanY"/>
    <property type="match status" value="1"/>
</dbReference>
<keyword evidence="2" id="KW-0121">Carboxypeptidase</keyword>
<comment type="caution">
    <text evidence="2">The sequence shown here is derived from an EMBL/GenBank/DDBJ whole genome shotgun (WGS) entry which is preliminary data.</text>
</comment>
<dbReference type="SUPFAM" id="SSF55166">
    <property type="entry name" value="Hedgehog/DD-peptidase"/>
    <property type="match status" value="1"/>
</dbReference>
<protein>
    <submittedName>
        <fullName evidence="2">Peptidase M15B and M15C, D,D-carboxypeptidase VanY/endolysins</fullName>
    </submittedName>
</protein>
<dbReference type="CDD" id="cd14847">
    <property type="entry name" value="DD-carboxypeptidase_like"/>
    <property type="match status" value="1"/>
</dbReference>
<dbReference type="STRING" id="1127673.GLIP_1489"/>
<accession>K6X0C0</accession>
<reference evidence="2 3" key="1">
    <citation type="journal article" date="2017" name="Antonie Van Leeuwenhoek">
        <title>Rhizobium rhizosphaerae sp. nov., a novel species isolated from rice rhizosphere.</title>
        <authorList>
            <person name="Zhao J.J."/>
            <person name="Zhang J."/>
            <person name="Zhang R.J."/>
            <person name="Zhang C.W."/>
            <person name="Yin H.Q."/>
            <person name="Zhang X.X."/>
        </authorList>
    </citation>
    <scope>NUCLEOTIDE SEQUENCE [LARGE SCALE GENOMIC DNA]</scope>
    <source>
        <strain evidence="2 3">E3</strain>
    </source>
</reference>
<dbReference type="AlphaFoldDB" id="K6X0C0"/>
<sequence>MIDAQNWMGLSDSHIHNICPQHGLVKDAKEAFESMQQAAQKDNIDIQLASSFRSFDRQLNIWQKKWSGDLPINDFDSQPLDTSQFTALEKIHAIMLWSALPGASRHHWGTDLDVFDKRAIENSGQPLQLISSEYDISGPCYNLHCWLDENADKFDFYRPYKNYTGGVAPEAWHLSYAPISKRIIEHLDLDILATQLAATEIGGKAAILEHLNELFERYTLNGMR</sequence>
<keyword evidence="2" id="KW-0645">Protease</keyword>
<dbReference type="InterPro" id="IPR052179">
    <property type="entry name" value="DD-CPase-like"/>
</dbReference>
<keyword evidence="3" id="KW-1185">Reference proteome</keyword>
<keyword evidence="2" id="KW-0378">Hydrolase</keyword>
<dbReference type="GO" id="GO:0006508">
    <property type="term" value="P:proteolysis"/>
    <property type="evidence" value="ECO:0007669"/>
    <property type="project" value="InterPro"/>
</dbReference>
<dbReference type="Proteomes" id="UP000006334">
    <property type="component" value="Unassembled WGS sequence"/>
</dbReference>
<dbReference type="EMBL" id="BAEN01000035">
    <property type="protein sequence ID" value="GAC14124.1"/>
    <property type="molecule type" value="Genomic_DNA"/>
</dbReference>
<dbReference type="eggNOG" id="COG1876">
    <property type="taxonomic scope" value="Bacteria"/>
</dbReference>
<evidence type="ECO:0000259" key="1">
    <source>
        <dbReference type="Pfam" id="PF02557"/>
    </source>
</evidence>
<name>K6X0C0_9ALTE</name>
<dbReference type="InterPro" id="IPR003709">
    <property type="entry name" value="VanY-like_core_dom"/>
</dbReference>
<organism evidence="2 3">
    <name type="scientific">Aliiglaciecola lipolytica E3</name>
    <dbReference type="NCBI Taxonomy" id="1127673"/>
    <lineage>
        <taxon>Bacteria</taxon>
        <taxon>Pseudomonadati</taxon>
        <taxon>Pseudomonadota</taxon>
        <taxon>Gammaproteobacteria</taxon>
        <taxon>Alteromonadales</taxon>
        <taxon>Alteromonadaceae</taxon>
        <taxon>Aliiglaciecola</taxon>
    </lineage>
</organism>
<dbReference type="InterPro" id="IPR009045">
    <property type="entry name" value="Zn_M74/Hedgehog-like"/>
</dbReference>
<dbReference type="GO" id="GO:0004180">
    <property type="term" value="F:carboxypeptidase activity"/>
    <property type="evidence" value="ECO:0007669"/>
    <property type="project" value="UniProtKB-KW"/>
</dbReference>
<dbReference type="PANTHER" id="PTHR34385:SF1">
    <property type="entry name" value="PEPTIDOGLYCAN L-ALANYL-D-GLUTAMATE ENDOPEPTIDASE CWLK"/>
    <property type="match status" value="1"/>
</dbReference>
<feature type="domain" description="D-alanyl-D-alanine carboxypeptidase-like core" evidence="1">
    <location>
        <begin position="22"/>
        <end position="178"/>
    </location>
</feature>
<evidence type="ECO:0000313" key="3">
    <source>
        <dbReference type="Proteomes" id="UP000006334"/>
    </source>
</evidence>
<gene>
    <name evidence="2" type="ORF">GLIP_1489</name>
</gene>
<dbReference type="Gene3D" id="3.30.1380.10">
    <property type="match status" value="1"/>
</dbReference>
<evidence type="ECO:0000313" key="2">
    <source>
        <dbReference type="EMBL" id="GAC14124.1"/>
    </source>
</evidence>
<proteinExistence type="predicted"/>